<dbReference type="InterPro" id="IPR006035">
    <property type="entry name" value="Ureohydrolase"/>
</dbReference>
<comment type="similarity">
    <text evidence="4">Belongs to the arginase family.</text>
</comment>
<evidence type="ECO:0000256" key="1">
    <source>
        <dbReference type="ARBA" id="ARBA00022723"/>
    </source>
</evidence>
<protein>
    <submittedName>
        <fullName evidence="5">Arginase family protein</fullName>
    </submittedName>
</protein>
<evidence type="ECO:0000313" key="5">
    <source>
        <dbReference type="EMBL" id="GAA2026717.1"/>
    </source>
</evidence>
<keyword evidence="1" id="KW-0479">Metal-binding</keyword>
<evidence type="ECO:0000256" key="3">
    <source>
        <dbReference type="ARBA" id="ARBA00023211"/>
    </source>
</evidence>
<keyword evidence="2" id="KW-0378">Hydrolase</keyword>
<keyword evidence="3" id="KW-0464">Manganese</keyword>
<accession>A0ABP5FLJ1</accession>
<dbReference type="PROSITE" id="PS51409">
    <property type="entry name" value="ARGINASE_2"/>
    <property type="match status" value="1"/>
</dbReference>
<evidence type="ECO:0000256" key="2">
    <source>
        <dbReference type="ARBA" id="ARBA00022801"/>
    </source>
</evidence>
<gene>
    <name evidence="5" type="ORF">GCM10009819_07430</name>
</gene>
<dbReference type="Pfam" id="PF00491">
    <property type="entry name" value="Arginase"/>
    <property type="match status" value="1"/>
</dbReference>
<dbReference type="RefSeq" id="WP_344369553.1">
    <property type="nucleotide sequence ID" value="NZ_BAAAPW010000001.1"/>
</dbReference>
<dbReference type="Proteomes" id="UP001501196">
    <property type="component" value="Unassembled WGS sequence"/>
</dbReference>
<keyword evidence="6" id="KW-1185">Reference proteome</keyword>
<dbReference type="CDD" id="cd09999">
    <property type="entry name" value="Arginase-like_1"/>
    <property type="match status" value="1"/>
</dbReference>
<dbReference type="Gene3D" id="3.40.800.10">
    <property type="entry name" value="Ureohydrolase domain"/>
    <property type="match status" value="1"/>
</dbReference>
<dbReference type="InterPro" id="IPR023696">
    <property type="entry name" value="Ureohydrolase_dom_sf"/>
</dbReference>
<organism evidence="5 6">
    <name type="scientific">Agromyces tropicus</name>
    <dbReference type="NCBI Taxonomy" id="555371"/>
    <lineage>
        <taxon>Bacteria</taxon>
        <taxon>Bacillati</taxon>
        <taxon>Actinomycetota</taxon>
        <taxon>Actinomycetes</taxon>
        <taxon>Micrococcales</taxon>
        <taxon>Microbacteriaceae</taxon>
        <taxon>Agromyces</taxon>
    </lineage>
</organism>
<dbReference type="SUPFAM" id="SSF52768">
    <property type="entry name" value="Arginase/deacetylase"/>
    <property type="match status" value="1"/>
</dbReference>
<comment type="caution">
    <text evidence="5">The sequence shown here is derived from an EMBL/GenBank/DDBJ whole genome shotgun (WGS) entry which is preliminary data.</text>
</comment>
<name>A0ABP5FLJ1_9MICO</name>
<sequence>MSSIENTPGARAAASAGTTLRLVWPSWQGAGAASVEHFASEFPLDVARRGYSVGTAVLEAVLGPHDGPTARVEVPMGDEGLELRDGIEAKDAVVAQLGRALDVLADHAPDRVLTLGGDCAVSVAPFTALAERYGDDLAVVWIDSHPDVGTPASEYPGYHAMAVSAITGHGDPDIVALLPATVAPSRVALAGLHSWTEDDFPNAAEWGLSTFSPADLRASTAPLLEWLAVTGCAKVAIHLDVDVVDSNEAVFGLGVEPDGLTTTDVRRIMTDLGSRADVVAVTVAEYVPRQVIRMQRLLDGLPLIP</sequence>
<evidence type="ECO:0000256" key="4">
    <source>
        <dbReference type="PROSITE-ProRule" id="PRU00742"/>
    </source>
</evidence>
<proteinExistence type="inferred from homology"/>
<dbReference type="PANTHER" id="PTHR43782">
    <property type="entry name" value="ARGINASE"/>
    <property type="match status" value="1"/>
</dbReference>
<dbReference type="EMBL" id="BAAAPW010000001">
    <property type="protein sequence ID" value="GAA2026717.1"/>
    <property type="molecule type" value="Genomic_DNA"/>
</dbReference>
<reference evidence="6" key="1">
    <citation type="journal article" date="2019" name="Int. J. Syst. Evol. Microbiol.">
        <title>The Global Catalogue of Microorganisms (GCM) 10K type strain sequencing project: providing services to taxonomists for standard genome sequencing and annotation.</title>
        <authorList>
            <consortium name="The Broad Institute Genomics Platform"/>
            <consortium name="The Broad Institute Genome Sequencing Center for Infectious Disease"/>
            <person name="Wu L."/>
            <person name="Ma J."/>
        </authorList>
    </citation>
    <scope>NUCLEOTIDE SEQUENCE [LARGE SCALE GENOMIC DNA]</scope>
    <source>
        <strain evidence="6">JCM 15672</strain>
    </source>
</reference>
<dbReference type="PANTHER" id="PTHR43782:SF3">
    <property type="entry name" value="ARGINASE"/>
    <property type="match status" value="1"/>
</dbReference>
<evidence type="ECO:0000313" key="6">
    <source>
        <dbReference type="Proteomes" id="UP001501196"/>
    </source>
</evidence>